<dbReference type="Pfam" id="PF02393">
    <property type="entry name" value="US22"/>
    <property type="match status" value="1"/>
</dbReference>
<protein>
    <submittedName>
        <fullName evidence="1">Tegument protein vICA</fullName>
    </submittedName>
</protein>
<dbReference type="OrthoDB" id="9139at10239"/>
<organism evidence="1 2">
    <name type="scientific">Saimiriine betaherpesvirus 4</name>
    <dbReference type="NCBI Taxonomy" id="1535247"/>
    <lineage>
        <taxon>Viruses</taxon>
        <taxon>Duplodnaviria</taxon>
        <taxon>Heunggongvirae</taxon>
        <taxon>Peploviricota</taxon>
        <taxon>Herviviricetes</taxon>
        <taxon>Herpesvirales</taxon>
        <taxon>Orthoherpesviridae</taxon>
        <taxon>Betaherpesvirinae</taxon>
        <taxon>Cytomegalovirus</taxon>
        <taxon>Cytomegalovirus saimiriinebeta4</taxon>
    </lineage>
</organism>
<keyword evidence="2" id="KW-1185">Reference proteome</keyword>
<evidence type="ECO:0000313" key="2">
    <source>
        <dbReference type="Proteomes" id="UP000097892"/>
    </source>
</evidence>
<dbReference type="InterPro" id="IPR003360">
    <property type="entry name" value="US22-like"/>
</dbReference>
<gene>
    <name evidence="1" type="primary">UL36</name>
</gene>
<name>G8XSV0_9BETA</name>
<dbReference type="Proteomes" id="UP000097892">
    <property type="component" value="Segment"/>
</dbReference>
<dbReference type="RefSeq" id="YP_004940208.1">
    <property type="nucleotide sequence ID" value="NC_016448.1"/>
</dbReference>
<reference evidence="1" key="1">
    <citation type="submission" date="2011-12" db="EMBL/GenBank/DDBJ databases">
        <title>Comparative genomics of primate cytomegaloviruses.</title>
        <authorList>
            <person name="Davison A.J."/>
            <person name="Holton M."/>
            <person name="Dolan A."/>
            <person name="Dargan D.J."/>
            <person name="Gatherer D."/>
            <person name="Hayward G.S."/>
        </authorList>
    </citation>
    <scope>NUCLEOTIDE SEQUENCE [LARGE SCALE GENOMIC DNA]</scope>
    <source>
        <strain evidence="1">SqSHV</strain>
    </source>
</reference>
<accession>G8XSV0</accession>
<dbReference type="KEGG" id="vg:11464267"/>
<dbReference type="EMBL" id="FJ483967">
    <property type="protein sequence ID" value="AEV80897.1"/>
    <property type="molecule type" value="Genomic_DNA"/>
</dbReference>
<evidence type="ECO:0000313" key="1">
    <source>
        <dbReference type="EMBL" id="AEV80897.1"/>
    </source>
</evidence>
<sequence length="458" mass="52802">MLCVRMAAATEEYRRIASFRGDFEALQRYLETESGSRILVSWPPGCFIQLRNLSGLGYFESRFEDVCNKGLYVCCGEKLYPFGFVCHRTKQWRYRFIVLLGETGSVYCYDYDEDGVFLVARDVEMLVSEGLRNVDGFYGFSDLVLPAIQCDEYIARLVEVQHNLQAFSRVVEDVGCRMYKVTGHSVIDTHFAIYSTEGMTIQMLTDSTSDRDRLYMYVMSKSAAQIACICDIIGVLGSVSTENVFVVRLFILIDCFGVVYGYNDVFNSVSRLADSFEMFIRILGAKATRNYRYSSRKSAVMRLEKPPICFHLLQNILPESLLDAVDKVFDLKESELCEADRFASFVSFKEVVERHNVYEAIYKINCVIHENATSRYFWAQELMALAESSVLVKCVRDHVAARQYFLSLTDPSFELLCTKMENEESEDETLAEFIFDKPCLKCVFRKRWRVFRAGRKEL</sequence>
<dbReference type="GeneID" id="11464267"/>
<proteinExistence type="predicted"/>